<dbReference type="GO" id="GO:0003677">
    <property type="term" value="F:DNA binding"/>
    <property type="evidence" value="ECO:0007669"/>
    <property type="project" value="UniProtKB-KW"/>
</dbReference>
<dbReference type="GO" id="GO:0003700">
    <property type="term" value="F:DNA-binding transcription factor activity"/>
    <property type="evidence" value="ECO:0007669"/>
    <property type="project" value="InterPro"/>
</dbReference>
<gene>
    <name evidence="6" type="ORF">NC99_11620</name>
</gene>
<dbReference type="STRING" id="1409788.NC99_11620"/>
<comment type="caution">
    <text evidence="6">The sequence shown here is derived from an EMBL/GenBank/DDBJ whole genome shotgun (WGS) entry which is preliminary data.</text>
</comment>
<keyword evidence="4" id="KW-0804">Transcription</keyword>
<name>A0A0L8VCX0_9BACT</name>
<keyword evidence="3" id="KW-0238">DNA-binding</keyword>
<dbReference type="Pfam" id="PF02607">
    <property type="entry name" value="B12-binding_2"/>
    <property type="match status" value="1"/>
</dbReference>
<dbReference type="PANTHER" id="PTHR30204:SF69">
    <property type="entry name" value="MERR-FAMILY TRANSCRIPTIONAL REGULATOR"/>
    <property type="match status" value="1"/>
</dbReference>
<dbReference type="Gene3D" id="3.40.50.280">
    <property type="entry name" value="Cobalamin-binding domain"/>
    <property type="match status" value="1"/>
</dbReference>
<dbReference type="PROSITE" id="PS50937">
    <property type="entry name" value="HTH_MERR_2"/>
    <property type="match status" value="1"/>
</dbReference>
<evidence type="ECO:0000313" key="7">
    <source>
        <dbReference type="Proteomes" id="UP000036958"/>
    </source>
</evidence>
<dbReference type="InterPro" id="IPR036594">
    <property type="entry name" value="Meth_synthase_dom"/>
</dbReference>
<dbReference type="Gene3D" id="1.10.1240.10">
    <property type="entry name" value="Methionine synthase domain"/>
    <property type="match status" value="1"/>
</dbReference>
<dbReference type="Gene3D" id="1.10.1660.10">
    <property type="match status" value="1"/>
</dbReference>
<sequence>MNFYTIKDLETLSGIKAHTIRIWEKRYGLLEPERTTTNIRYYSDDELRKLLNVSMLVKHGYKISKVSVFDSEQIQQEVLKLNEKSLSSQGVIDQLIVCMVNFDHRSFEDLLEQQIEKLGFEETFMTAVFPLFEKIGLYWQIGSIFPAQEHFVSNITRHLLVRASAAYANHDASASVLFFLKEGELHELSLLFYQFLALKAGYKTIYLGQNVPFEDLTKLDGLQEIDRVFTAFINGIEAAELEEYIQKMSVVFKRKKVFVTGAQIALLKPKLPSNFKVVADVRAFKKYFGSLGD</sequence>
<protein>
    <recommendedName>
        <fullName evidence="5">HTH merR-type domain-containing protein</fullName>
    </recommendedName>
</protein>
<dbReference type="EMBL" id="LGIA01000051">
    <property type="protein sequence ID" value="KOH46032.1"/>
    <property type="molecule type" value="Genomic_DNA"/>
</dbReference>
<dbReference type="AlphaFoldDB" id="A0A0L8VCX0"/>
<dbReference type="InterPro" id="IPR009061">
    <property type="entry name" value="DNA-bd_dom_put_sf"/>
</dbReference>
<dbReference type="SMART" id="SM00422">
    <property type="entry name" value="HTH_MERR"/>
    <property type="match status" value="1"/>
</dbReference>
<dbReference type="InterPro" id="IPR003759">
    <property type="entry name" value="Cbl-bd_cap"/>
</dbReference>
<accession>A0A0L8VCX0</accession>
<dbReference type="InterPro" id="IPR047057">
    <property type="entry name" value="MerR_fam"/>
</dbReference>
<proteinExistence type="predicted"/>
<dbReference type="SUPFAM" id="SSF46955">
    <property type="entry name" value="Putative DNA-binding domain"/>
    <property type="match status" value="1"/>
</dbReference>
<evidence type="ECO:0000256" key="1">
    <source>
        <dbReference type="ARBA" id="ARBA00022491"/>
    </source>
</evidence>
<evidence type="ECO:0000256" key="3">
    <source>
        <dbReference type="ARBA" id="ARBA00023125"/>
    </source>
</evidence>
<evidence type="ECO:0000313" key="6">
    <source>
        <dbReference type="EMBL" id="KOH46032.1"/>
    </source>
</evidence>
<keyword evidence="2" id="KW-0805">Transcription regulation</keyword>
<evidence type="ECO:0000256" key="4">
    <source>
        <dbReference type="ARBA" id="ARBA00023163"/>
    </source>
</evidence>
<keyword evidence="7" id="KW-1185">Reference proteome</keyword>
<dbReference type="CDD" id="cd01104">
    <property type="entry name" value="HTH_MlrA-CarA"/>
    <property type="match status" value="1"/>
</dbReference>
<keyword evidence="1" id="KW-0678">Repressor</keyword>
<dbReference type="PATRIC" id="fig|1409788.3.peg.1180"/>
<dbReference type="PANTHER" id="PTHR30204">
    <property type="entry name" value="REDOX-CYCLING DRUG-SENSING TRANSCRIPTIONAL ACTIVATOR SOXR"/>
    <property type="match status" value="1"/>
</dbReference>
<dbReference type="Proteomes" id="UP000036958">
    <property type="component" value="Unassembled WGS sequence"/>
</dbReference>
<dbReference type="Pfam" id="PF13411">
    <property type="entry name" value="MerR_1"/>
    <property type="match status" value="1"/>
</dbReference>
<dbReference type="OrthoDB" id="9800334at2"/>
<evidence type="ECO:0000256" key="2">
    <source>
        <dbReference type="ARBA" id="ARBA00023015"/>
    </source>
</evidence>
<evidence type="ECO:0000259" key="5">
    <source>
        <dbReference type="PROSITE" id="PS50937"/>
    </source>
</evidence>
<feature type="domain" description="HTH merR-type" evidence="5">
    <location>
        <begin position="1"/>
        <end position="51"/>
    </location>
</feature>
<reference evidence="7" key="1">
    <citation type="submission" date="2015-07" db="EMBL/GenBank/DDBJ databases">
        <title>Genome sequencing of Sunxiuqinia dokdonensis strain SK.</title>
        <authorList>
            <person name="Ahn S."/>
            <person name="Kim B.-C."/>
        </authorList>
    </citation>
    <scope>NUCLEOTIDE SEQUENCE [LARGE SCALE GENOMIC DNA]</scope>
    <source>
        <strain evidence="7">SK</strain>
    </source>
</reference>
<organism evidence="6 7">
    <name type="scientific">Sunxiuqinia dokdonensis</name>
    <dbReference type="NCBI Taxonomy" id="1409788"/>
    <lineage>
        <taxon>Bacteria</taxon>
        <taxon>Pseudomonadati</taxon>
        <taxon>Bacteroidota</taxon>
        <taxon>Bacteroidia</taxon>
        <taxon>Marinilabiliales</taxon>
        <taxon>Prolixibacteraceae</taxon>
        <taxon>Sunxiuqinia</taxon>
    </lineage>
</organism>
<dbReference type="InterPro" id="IPR000551">
    <property type="entry name" value="MerR-type_HTH_dom"/>
</dbReference>
<dbReference type="RefSeq" id="WP_053180586.1">
    <property type="nucleotide sequence ID" value="NZ_LGIA01000051.1"/>
</dbReference>